<proteinExistence type="predicted"/>
<gene>
    <name evidence="2" type="ORF">IFR04_014332</name>
</gene>
<dbReference type="OrthoDB" id="3473305at2759"/>
<evidence type="ECO:0000259" key="1">
    <source>
        <dbReference type="Pfam" id="PF20150"/>
    </source>
</evidence>
<protein>
    <recommendedName>
        <fullName evidence="1">2EXR domain-containing protein</fullName>
    </recommendedName>
</protein>
<dbReference type="Pfam" id="PF20150">
    <property type="entry name" value="2EXR"/>
    <property type="match status" value="1"/>
</dbReference>
<sequence length="263" mass="31006">MVWKYICFDIRNVDLWARDGVQGSNPLRTRSPILNQFRRQFEPVKAPVYRSSCLPPALLHTSQEARKEGLRWYSLLTGTPAYPRSEVPAVSPRFYINWASDRLCLMHPYLIHYPHHDHPHNSLLQLFSTKKLRRLGQCREGLYHYNNPFAVLPDLQDHVVFRFRRAPQTMAARYYAPNAPCECESFEAEEERIYLSASSKVKALQDALNMTFWEPPERRLSGLAGGKRHVMEKLDYTYPLSKPNYMIMLERYFTLEEHWGVYH</sequence>
<name>A0A8H7T5B3_9HELO</name>
<keyword evidence="3" id="KW-1185">Reference proteome</keyword>
<comment type="caution">
    <text evidence="2">The sequence shown here is derived from an EMBL/GenBank/DDBJ whole genome shotgun (WGS) entry which is preliminary data.</text>
</comment>
<dbReference type="EMBL" id="JAFJYH010000371">
    <property type="protein sequence ID" value="KAG4412521.1"/>
    <property type="molecule type" value="Genomic_DNA"/>
</dbReference>
<reference evidence="2" key="1">
    <citation type="submission" date="2021-02" db="EMBL/GenBank/DDBJ databases">
        <title>Genome sequence Cadophora malorum strain M34.</title>
        <authorList>
            <person name="Stefanovic E."/>
            <person name="Vu D."/>
            <person name="Scully C."/>
            <person name="Dijksterhuis J."/>
            <person name="Roader J."/>
            <person name="Houbraken J."/>
        </authorList>
    </citation>
    <scope>NUCLEOTIDE SEQUENCE</scope>
    <source>
        <strain evidence="2">M34</strain>
    </source>
</reference>
<dbReference type="AlphaFoldDB" id="A0A8H7T5B3"/>
<organism evidence="2 3">
    <name type="scientific">Cadophora malorum</name>
    <dbReference type="NCBI Taxonomy" id="108018"/>
    <lineage>
        <taxon>Eukaryota</taxon>
        <taxon>Fungi</taxon>
        <taxon>Dikarya</taxon>
        <taxon>Ascomycota</taxon>
        <taxon>Pezizomycotina</taxon>
        <taxon>Leotiomycetes</taxon>
        <taxon>Helotiales</taxon>
        <taxon>Ploettnerulaceae</taxon>
        <taxon>Cadophora</taxon>
    </lineage>
</organism>
<evidence type="ECO:0000313" key="2">
    <source>
        <dbReference type="EMBL" id="KAG4412521.1"/>
    </source>
</evidence>
<accession>A0A8H7T5B3</accession>
<dbReference type="Proteomes" id="UP000664132">
    <property type="component" value="Unassembled WGS sequence"/>
</dbReference>
<dbReference type="InterPro" id="IPR045518">
    <property type="entry name" value="2EXR"/>
</dbReference>
<evidence type="ECO:0000313" key="3">
    <source>
        <dbReference type="Proteomes" id="UP000664132"/>
    </source>
</evidence>
<feature type="domain" description="2EXR" evidence="1">
    <location>
        <begin position="1"/>
        <end position="103"/>
    </location>
</feature>